<evidence type="ECO:0000313" key="1">
    <source>
        <dbReference type="EMBL" id="KAA5415759.1"/>
    </source>
</evidence>
<accession>A0A6L3JW02</accession>
<dbReference type="Proteomes" id="UP001266995">
    <property type="component" value="Unassembled WGS sequence"/>
</dbReference>
<comment type="caution">
    <text evidence="1">The sequence shown here is derived from an EMBL/GenBank/DDBJ whole genome shotgun (WGS) entry which is preliminary data.</text>
</comment>
<evidence type="ECO:0008006" key="4">
    <source>
        <dbReference type="Google" id="ProtNLM"/>
    </source>
</evidence>
<reference evidence="1 3" key="1">
    <citation type="journal article" date="2019" name="Nat. Med.">
        <title>A library of human gut bacterial isolates paired with longitudinal multiomics data enables mechanistic microbiome research.</title>
        <authorList>
            <person name="Poyet M."/>
            <person name="Groussin M."/>
            <person name="Gibbons S.M."/>
            <person name="Avila-Pacheco J."/>
            <person name="Jiang X."/>
            <person name="Kearney S.M."/>
            <person name="Perrotta A.R."/>
            <person name="Berdy B."/>
            <person name="Zhao S."/>
            <person name="Lieberman T.D."/>
            <person name="Swanson P.K."/>
            <person name="Smith M."/>
            <person name="Roesemann S."/>
            <person name="Alexander J.E."/>
            <person name="Rich S.A."/>
            <person name="Livny J."/>
            <person name="Vlamakis H."/>
            <person name="Clish C."/>
            <person name="Bullock K."/>
            <person name="Deik A."/>
            <person name="Scott J."/>
            <person name="Pierce K.A."/>
            <person name="Xavier R.J."/>
            <person name="Alm E.J."/>
        </authorList>
    </citation>
    <scope>NUCLEOTIDE SEQUENCE [LARGE SCALE GENOMIC DNA]</scope>
    <source>
        <strain evidence="1 3">BIOML-A8</strain>
    </source>
</reference>
<dbReference type="RefSeq" id="WP_149947768.1">
    <property type="nucleotide sequence ID" value="NZ_CAXSKE010000012.1"/>
</dbReference>
<evidence type="ECO:0000313" key="3">
    <source>
        <dbReference type="Proteomes" id="UP000482653"/>
    </source>
</evidence>
<dbReference type="EMBL" id="JAVSNH010000001">
    <property type="protein sequence ID" value="MDT4513034.1"/>
    <property type="molecule type" value="Genomic_DNA"/>
</dbReference>
<dbReference type="SUPFAM" id="SSF158745">
    <property type="entry name" value="LanC-like"/>
    <property type="match status" value="1"/>
</dbReference>
<dbReference type="EMBL" id="VVYX01000028">
    <property type="protein sequence ID" value="KAA5415759.1"/>
    <property type="molecule type" value="Genomic_DNA"/>
</dbReference>
<dbReference type="Gene3D" id="1.50.10.20">
    <property type="match status" value="1"/>
</dbReference>
<sequence length="314" mass="36876">MKRELVDDIYKRLLNEDWKGLPPYLKGGQMGMCMFMALYSEYRNCGKARSLSARILPEVIKFIQYMPNRLLDGKTGIAWGMKYLSNNAILEEDDTIRNIHSTIQNECLNYCFATPIYLPEKEYLFSIGIYWAQLFKQEDSLERYIIEERLLALVDECDRQLHCTIKGIYSPKDMPLSVLHSILYFLKKINKEHIDSYQTQKLIESAENVYSKIKSKELLDDYIYHVFIKRTNNLPKNHTANFYLEFLGNLGFYSLLYSYPDIFSAALKRLNEQRPSFYSEATQIIRKENITVETLCGLGFGLLTHTKQDNYEEQ</sequence>
<name>A0A6L3JW02_9BACE</name>
<reference evidence="2" key="2">
    <citation type="submission" date="2023-08" db="EMBL/GenBank/DDBJ databases">
        <title>Reintroducing virulent viruses to syntetic microbiomes.</title>
        <authorList>
            <person name="Wilde J."/>
            <person name="Boyes R."/>
            <person name="Robinson A.V."/>
            <person name="Daisley B.A."/>
            <person name="Allen-Vercoe E."/>
        </authorList>
    </citation>
    <scope>NUCLEOTIDE SEQUENCE</scope>
    <source>
        <strain evidence="2">225I_12FAA</strain>
    </source>
</reference>
<dbReference type="Proteomes" id="UP000482653">
    <property type="component" value="Unassembled WGS sequence"/>
</dbReference>
<evidence type="ECO:0000313" key="2">
    <source>
        <dbReference type="EMBL" id="MDT4513034.1"/>
    </source>
</evidence>
<proteinExistence type="predicted"/>
<protein>
    <recommendedName>
        <fullName evidence="4">Lanthionine synthetase C-like protein</fullName>
    </recommendedName>
</protein>
<organism evidence="1 3">
    <name type="scientific">Bacteroides cellulosilyticus</name>
    <dbReference type="NCBI Taxonomy" id="246787"/>
    <lineage>
        <taxon>Bacteria</taxon>
        <taxon>Pseudomonadati</taxon>
        <taxon>Bacteroidota</taxon>
        <taxon>Bacteroidia</taxon>
        <taxon>Bacteroidales</taxon>
        <taxon>Bacteroidaceae</taxon>
        <taxon>Bacteroides</taxon>
    </lineage>
</organism>
<gene>
    <name evidence="1" type="ORF">F2Y87_20395</name>
    <name evidence="2" type="ORF">RO785_18855</name>
</gene>
<dbReference type="AlphaFoldDB" id="A0A6L3JW02"/>